<comment type="similarity">
    <text evidence="1">Belongs to the short-chain dehydrogenases/reductases (SDR) family.</text>
</comment>
<dbReference type="InterPro" id="IPR036291">
    <property type="entry name" value="NAD(P)-bd_dom_sf"/>
</dbReference>
<dbReference type="PROSITE" id="PS00061">
    <property type="entry name" value="ADH_SHORT"/>
    <property type="match status" value="1"/>
</dbReference>
<reference evidence="3 4" key="1">
    <citation type="submission" date="2021-03" db="EMBL/GenBank/DDBJ databases">
        <title>Sequencing the genomes of 1000 actinobacteria strains.</title>
        <authorList>
            <person name="Klenk H.-P."/>
        </authorList>
    </citation>
    <scope>NUCLEOTIDE SEQUENCE [LARGE SCALE GENOMIC DNA]</scope>
    <source>
        <strain evidence="3 4">DSM 14564</strain>
    </source>
</reference>
<accession>A0ABS4YGC5</accession>
<name>A0ABS4YGC5_9MICO</name>
<dbReference type="Pfam" id="PF13561">
    <property type="entry name" value="adh_short_C2"/>
    <property type="match status" value="1"/>
</dbReference>
<dbReference type="GO" id="GO:0004316">
    <property type="term" value="F:3-oxoacyl-[acyl-carrier-protein] reductase (NADPH) activity"/>
    <property type="evidence" value="ECO:0007669"/>
    <property type="project" value="UniProtKB-EC"/>
</dbReference>
<dbReference type="Gene3D" id="3.40.50.720">
    <property type="entry name" value="NAD(P)-binding Rossmann-like Domain"/>
    <property type="match status" value="1"/>
</dbReference>
<sequence length="266" mass="27837">MTVEPKALVAVTGASGGIGQSICIALAREGYDVVGQYRSHPSDAEVTRKAVEAEGRRCSVIAADLEEPAGLRSVCDAVDQYLATHGDAVLHGLVNNAALLLGPGFESAGEEDFDRYMAVNVRAPFILSQQLSRRMRQGGSIVNISSAGTAFSSPGDIVYAMSKSALEALTFHAAEALGARKIRINTVVPGFTDNGHPLFSNPDARDHMSSYAALGDVADPAVVADAVIFLLSRRSTRTTGSILDVSGGSRLGYRGASTKLSLRGLS</sequence>
<protein>
    <submittedName>
        <fullName evidence="3">3-oxoacyl-[acyl-carrier protein] reductase</fullName>
        <ecNumber evidence="3">1.1.1.100</ecNumber>
    </submittedName>
</protein>
<dbReference type="SUPFAM" id="SSF51735">
    <property type="entry name" value="NAD(P)-binding Rossmann-fold domains"/>
    <property type="match status" value="1"/>
</dbReference>
<dbReference type="PANTHER" id="PTHR43639:SF1">
    <property type="entry name" value="SHORT-CHAIN DEHYDROGENASE_REDUCTASE FAMILY PROTEIN"/>
    <property type="match status" value="1"/>
</dbReference>
<dbReference type="InterPro" id="IPR002347">
    <property type="entry name" value="SDR_fam"/>
</dbReference>
<evidence type="ECO:0000313" key="4">
    <source>
        <dbReference type="Proteomes" id="UP000698222"/>
    </source>
</evidence>
<dbReference type="RefSeq" id="WP_209887558.1">
    <property type="nucleotide sequence ID" value="NZ_BAAAJV010000033.1"/>
</dbReference>
<keyword evidence="4" id="KW-1185">Reference proteome</keyword>
<proteinExistence type="inferred from homology"/>
<evidence type="ECO:0000256" key="1">
    <source>
        <dbReference type="ARBA" id="ARBA00006484"/>
    </source>
</evidence>
<dbReference type="EMBL" id="JAGIOC010000001">
    <property type="protein sequence ID" value="MBP2407853.1"/>
    <property type="molecule type" value="Genomic_DNA"/>
</dbReference>
<dbReference type="PRINTS" id="PR00081">
    <property type="entry name" value="GDHRDH"/>
</dbReference>
<dbReference type="Proteomes" id="UP000698222">
    <property type="component" value="Unassembled WGS sequence"/>
</dbReference>
<keyword evidence="2 3" id="KW-0560">Oxidoreductase</keyword>
<dbReference type="InterPro" id="IPR020904">
    <property type="entry name" value="Sc_DH/Rdtase_CS"/>
</dbReference>
<comment type="caution">
    <text evidence="3">The sequence shown here is derived from an EMBL/GenBank/DDBJ whole genome shotgun (WGS) entry which is preliminary data.</text>
</comment>
<organism evidence="3 4">
    <name type="scientific">Brachybacterium fresconis</name>
    <dbReference type="NCBI Taxonomy" id="173363"/>
    <lineage>
        <taxon>Bacteria</taxon>
        <taxon>Bacillati</taxon>
        <taxon>Actinomycetota</taxon>
        <taxon>Actinomycetes</taxon>
        <taxon>Micrococcales</taxon>
        <taxon>Dermabacteraceae</taxon>
        <taxon>Brachybacterium</taxon>
    </lineage>
</organism>
<dbReference type="PANTHER" id="PTHR43639">
    <property type="entry name" value="OXIDOREDUCTASE, SHORT-CHAIN DEHYDROGENASE/REDUCTASE FAMILY (AFU_ORTHOLOGUE AFUA_5G02870)"/>
    <property type="match status" value="1"/>
</dbReference>
<evidence type="ECO:0000256" key="2">
    <source>
        <dbReference type="ARBA" id="ARBA00023002"/>
    </source>
</evidence>
<evidence type="ECO:0000313" key="3">
    <source>
        <dbReference type="EMBL" id="MBP2407853.1"/>
    </source>
</evidence>
<dbReference type="CDD" id="cd05233">
    <property type="entry name" value="SDR_c"/>
    <property type="match status" value="1"/>
</dbReference>
<dbReference type="EC" id="1.1.1.100" evidence="3"/>
<gene>
    <name evidence="3" type="ORF">JOF44_000756</name>
</gene>
<dbReference type="PRINTS" id="PR00080">
    <property type="entry name" value="SDRFAMILY"/>
</dbReference>